<evidence type="ECO:0000256" key="4">
    <source>
        <dbReference type="ARBA" id="ARBA00022989"/>
    </source>
</evidence>
<reference evidence="9 10" key="1">
    <citation type="submission" date="2024-09" db="EMBL/GenBank/DDBJ databases">
        <authorList>
            <person name="Lee S.D."/>
        </authorList>
    </citation>
    <scope>NUCLEOTIDE SEQUENCE [LARGE SCALE GENOMIC DNA]</scope>
    <source>
        <strain evidence="9 10">N8-3</strain>
    </source>
</reference>
<feature type="transmembrane region" description="Helical" evidence="7">
    <location>
        <begin position="562"/>
        <end position="582"/>
    </location>
</feature>
<dbReference type="Proteomes" id="UP001592531">
    <property type="component" value="Unassembled WGS sequence"/>
</dbReference>
<keyword evidence="2" id="KW-1003">Cell membrane</keyword>
<feature type="transmembrane region" description="Helical" evidence="7">
    <location>
        <begin position="467"/>
        <end position="484"/>
    </location>
</feature>
<name>A0ABV6W453_9ACTN</name>
<gene>
    <name evidence="9" type="ORF">ACEZDE_28400</name>
</gene>
<feature type="transmembrane region" description="Helical" evidence="7">
    <location>
        <begin position="1048"/>
        <end position="1073"/>
    </location>
</feature>
<evidence type="ECO:0000256" key="2">
    <source>
        <dbReference type="ARBA" id="ARBA00022475"/>
    </source>
</evidence>
<feature type="transmembrane region" description="Helical" evidence="7">
    <location>
        <begin position="373"/>
        <end position="400"/>
    </location>
</feature>
<organism evidence="9 10">
    <name type="scientific">Streptacidiphilus cavernicola</name>
    <dbReference type="NCBI Taxonomy" id="3342716"/>
    <lineage>
        <taxon>Bacteria</taxon>
        <taxon>Bacillati</taxon>
        <taxon>Actinomycetota</taxon>
        <taxon>Actinomycetes</taxon>
        <taxon>Kitasatosporales</taxon>
        <taxon>Streptomycetaceae</taxon>
        <taxon>Streptacidiphilus</taxon>
    </lineage>
</organism>
<feature type="transmembrane region" description="Helical" evidence="7">
    <location>
        <begin position="25"/>
        <end position="48"/>
    </location>
</feature>
<proteinExistence type="inferred from homology"/>
<comment type="subcellular location">
    <subcellularLocation>
        <location evidence="1">Cell membrane</location>
        <topology evidence="1">Multi-pass membrane protein</topology>
    </subcellularLocation>
</comment>
<dbReference type="InterPro" id="IPR003838">
    <property type="entry name" value="ABC3_permease_C"/>
</dbReference>
<dbReference type="EMBL" id="JBHFAB010000027">
    <property type="protein sequence ID" value="MFC1420532.1"/>
    <property type="molecule type" value="Genomic_DNA"/>
</dbReference>
<feature type="domain" description="ABC3 transporter permease C-terminal" evidence="8">
    <location>
        <begin position="1014"/>
        <end position="1121"/>
    </location>
</feature>
<keyword evidence="10" id="KW-1185">Reference proteome</keyword>
<evidence type="ECO:0000256" key="7">
    <source>
        <dbReference type="SAM" id="Phobius"/>
    </source>
</evidence>
<dbReference type="InterPro" id="IPR050250">
    <property type="entry name" value="Macrolide_Exporter_MacB"/>
</dbReference>
<keyword evidence="5 7" id="KW-0472">Membrane</keyword>
<keyword evidence="4 7" id="KW-1133">Transmembrane helix</keyword>
<dbReference type="PANTHER" id="PTHR30572">
    <property type="entry name" value="MEMBRANE COMPONENT OF TRANSPORTER-RELATED"/>
    <property type="match status" value="1"/>
</dbReference>
<comment type="similarity">
    <text evidence="6">Belongs to the ABC-4 integral membrane protein family.</text>
</comment>
<evidence type="ECO:0000256" key="3">
    <source>
        <dbReference type="ARBA" id="ARBA00022692"/>
    </source>
</evidence>
<keyword evidence="3 7" id="KW-0812">Transmembrane</keyword>
<evidence type="ECO:0000313" key="9">
    <source>
        <dbReference type="EMBL" id="MFC1420532.1"/>
    </source>
</evidence>
<dbReference type="RefSeq" id="WP_380541947.1">
    <property type="nucleotide sequence ID" value="NZ_JBHFAB010000027.1"/>
</dbReference>
<dbReference type="PANTHER" id="PTHR30572:SF4">
    <property type="entry name" value="ABC TRANSPORTER PERMEASE YTRF"/>
    <property type="match status" value="1"/>
</dbReference>
<feature type="transmembrane region" description="Helical" evidence="7">
    <location>
        <begin position="332"/>
        <end position="353"/>
    </location>
</feature>
<evidence type="ECO:0000259" key="8">
    <source>
        <dbReference type="Pfam" id="PF02687"/>
    </source>
</evidence>
<evidence type="ECO:0000256" key="6">
    <source>
        <dbReference type="ARBA" id="ARBA00038076"/>
    </source>
</evidence>
<feature type="transmembrane region" description="Helical" evidence="7">
    <location>
        <begin position="1008"/>
        <end position="1027"/>
    </location>
</feature>
<evidence type="ECO:0000256" key="1">
    <source>
        <dbReference type="ARBA" id="ARBA00004651"/>
    </source>
</evidence>
<accession>A0ABV6W453</accession>
<sequence>MPGAPRGPVRAALPPVVRGSVHHGLVLAATAVTVLLAATVLAALAALAGHAVDAGAAARLAADPRAEVGVNAHYAPAGLPAADRAVRGTLAAVFGDVPEQTYLAFYGLDPVTVRGAASGSALAQLALHPAALQGAAAHARLLSGAWPPGAATPDTAAFTAAAPGPTPAGGSASAAVAAAVPQSLAERLRLRPGSALDLVDAFGKPVTVQVTGVYAATGAPGFWPGAVGTPVDGDARTGGLLVVSPAALLGNASFAAEVQVSWSALPDLDHLATSQLPGLAQRVGDFSASDPVGSVFRGRRPSLQQMSAASTLPDAVGELAAPMVVARSALDLPAALLAVLAFAAIILTARQLASHRREELVLRQTRGAGTGRLLAAAAGEWAAVALPAVLAAPFLAGPLLGRLRAAGLLGGPAPGSTLVAAAWAAVALTALVHAAATLLPVLGAVGGRDAVSRLRLRGARGAVVQRIGVDLALLLLTVLGYFQLTHYRTTVTGAGTDGTIGVDPVLVLIPAVATLAAALLLLRLLPLASFALDRFGRRRSSLVLPLAAWQLGRRSARNAGPVVLMCLAVAVGALATTALAGLDRLAADQARFAVGADVRVDQQDLRADPARLGALTALPGVTAATPVSDTSAANPDGGLDQVVGIDTGPLAPGAAPPPAPALRADLAGPGFPGRLAALGRGIPAHGLPLAGRPAALRLDETLGSDGDTAPPQLVLTLEDAAGIDSTVTVRLPPADGARHLVDLPLPAPAGRSYPLTLTGLGVLAAPSRQDARLTLTLHRIGAVPAPAAVPVTWYGSLPRSEVWADRTFDAADGVQSDCPDLAGSLGDGSVFLGTPGPAVCWIRRTGSDLLLAQIATAPPNRTTLSGYQVQLAPVPVVTPAPIPALADAAALAEGRHKVGDRVSLDFGDGHALTVAITGSIAALPGMDRAQGHYLVDQRALSAAEAGIGEPQTTPANWWLSSTDPARTAAAVAANPLLGTAVTVDQIRAGLAADPFGAGMRAVLELCRMLAPGFAVIGFTVHAVVTTRERRREFALLRAMGVRSGGLSWLLWAEQVGVALFALVPGALLGVGLAEVVLPLVTVDDVGGAPFPSLRLVVPWTRVLGAAGVTAGVVCVVVMVLAPLLARVDLVRVLRAGEGG</sequence>
<feature type="transmembrane region" description="Helical" evidence="7">
    <location>
        <begin position="1102"/>
        <end position="1125"/>
    </location>
</feature>
<evidence type="ECO:0000256" key="5">
    <source>
        <dbReference type="ARBA" id="ARBA00023136"/>
    </source>
</evidence>
<feature type="transmembrane region" description="Helical" evidence="7">
    <location>
        <begin position="420"/>
        <end position="446"/>
    </location>
</feature>
<feature type="transmembrane region" description="Helical" evidence="7">
    <location>
        <begin position="504"/>
        <end position="532"/>
    </location>
</feature>
<evidence type="ECO:0000313" key="10">
    <source>
        <dbReference type="Proteomes" id="UP001592531"/>
    </source>
</evidence>
<comment type="caution">
    <text evidence="9">The sequence shown here is derived from an EMBL/GenBank/DDBJ whole genome shotgun (WGS) entry which is preliminary data.</text>
</comment>
<dbReference type="Pfam" id="PF02687">
    <property type="entry name" value="FtsX"/>
    <property type="match status" value="1"/>
</dbReference>
<protein>
    <submittedName>
        <fullName evidence="9">FtsX-like permease family protein</fullName>
    </submittedName>
</protein>